<dbReference type="InterPro" id="IPR006311">
    <property type="entry name" value="TAT_signal"/>
</dbReference>
<dbReference type="InterPro" id="IPR009078">
    <property type="entry name" value="Ferritin-like_SF"/>
</dbReference>
<evidence type="ECO:0000313" key="3">
    <source>
        <dbReference type="Proteomes" id="UP000323537"/>
    </source>
</evidence>
<feature type="region of interest" description="Disordered" evidence="1">
    <location>
        <begin position="253"/>
        <end position="298"/>
    </location>
</feature>
<feature type="compositionally biased region" description="Polar residues" evidence="1">
    <location>
        <begin position="267"/>
        <end position="298"/>
    </location>
</feature>
<evidence type="ECO:0000313" key="2">
    <source>
        <dbReference type="EMBL" id="SFH64073.1"/>
    </source>
</evidence>
<gene>
    <name evidence="2" type="ORF">SAMN04488066_11438</name>
</gene>
<dbReference type="CDD" id="cd00657">
    <property type="entry name" value="Ferritin_like"/>
    <property type="match status" value="1"/>
</dbReference>
<proteinExistence type="predicted"/>
<evidence type="ECO:0000256" key="1">
    <source>
        <dbReference type="SAM" id="MobiDB-lite"/>
    </source>
</evidence>
<dbReference type="PROSITE" id="PS51318">
    <property type="entry name" value="TAT"/>
    <property type="match status" value="1"/>
</dbReference>
<dbReference type="AlphaFoldDB" id="A0A1I3BPB1"/>
<accession>A0A1I3BPB1</accession>
<name>A0A1I3BPB1_9EURY</name>
<feature type="compositionally biased region" description="Low complexity" evidence="1">
    <location>
        <begin position="257"/>
        <end position="266"/>
    </location>
</feature>
<dbReference type="InterPro" id="IPR012347">
    <property type="entry name" value="Ferritin-like"/>
</dbReference>
<dbReference type="SUPFAM" id="SSF47240">
    <property type="entry name" value="Ferritin-like"/>
    <property type="match status" value="1"/>
</dbReference>
<dbReference type="Proteomes" id="UP000323537">
    <property type="component" value="Unassembled WGS sequence"/>
</dbReference>
<dbReference type="EMBL" id="FOPZ01000014">
    <property type="protein sequence ID" value="SFH64073.1"/>
    <property type="molecule type" value="Genomic_DNA"/>
</dbReference>
<sequence length="298" mass="31116">MTEIDDSKARAERIAESVKERMEDGGSSRRGFLNRSLLAGGTLLALGTGTGFAMSHDEDDAAHEPSADFDDVAGTDLDVLNYALTLENLENAFYREGLDMFDENDFAQAEHGRDLADLSTETAEGVQAIYDHVEVIGGHETAHVEVLGEAITLLGGEPEPELSYDFGVETVDGFLATAQVFENTGVAAYAGAAPFIESPDLQSAALSIHSVEARHAAFLNDVNGESFFPDAFDSSLSQQAVLDAVAPVIESDERETGNGAENGNGNSTDAGNGNGNSTDAGNGNGNSTDAGNGTETGD</sequence>
<organism evidence="2 3">
    <name type="scientific">Halorubrum aquaticum</name>
    <dbReference type="NCBI Taxonomy" id="387340"/>
    <lineage>
        <taxon>Archaea</taxon>
        <taxon>Methanobacteriati</taxon>
        <taxon>Methanobacteriota</taxon>
        <taxon>Stenosarchaea group</taxon>
        <taxon>Halobacteria</taxon>
        <taxon>Halobacteriales</taxon>
        <taxon>Haloferacaceae</taxon>
        <taxon>Halorubrum</taxon>
    </lineage>
</organism>
<dbReference type="RefSeq" id="WP_149784929.1">
    <property type="nucleotide sequence ID" value="NZ_BAAADP010000005.1"/>
</dbReference>
<reference evidence="2 3" key="1">
    <citation type="submission" date="2016-10" db="EMBL/GenBank/DDBJ databases">
        <authorList>
            <person name="Varghese N."/>
            <person name="Submissions S."/>
        </authorList>
    </citation>
    <scope>NUCLEOTIDE SEQUENCE [LARGE SCALE GENOMIC DNA]</scope>
    <source>
        <strain evidence="2 3">CGMCC 1.6377</strain>
    </source>
</reference>
<keyword evidence="3" id="KW-1185">Reference proteome</keyword>
<dbReference type="Gene3D" id="1.20.1260.10">
    <property type="match status" value="1"/>
</dbReference>
<protein>
    <submittedName>
        <fullName evidence="2">Ferritin-like domain-containing protein</fullName>
    </submittedName>
</protein>
<dbReference type="OrthoDB" id="201781at2157"/>
<dbReference type="Pfam" id="PF13668">
    <property type="entry name" value="Ferritin_2"/>
    <property type="match status" value="1"/>
</dbReference>